<dbReference type="PANTHER" id="PTHR30137:SF6">
    <property type="entry name" value="LUCIFERASE-LIKE MONOOXYGENASE"/>
    <property type="match status" value="1"/>
</dbReference>
<comment type="caution">
    <text evidence="2">The sequence shown here is derived from an EMBL/GenBank/DDBJ whole genome shotgun (WGS) entry which is preliminary data.</text>
</comment>
<evidence type="ECO:0000259" key="1">
    <source>
        <dbReference type="Pfam" id="PF00296"/>
    </source>
</evidence>
<feature type="domain" description="Luciferase-like" evidence="1">
    <location>
        <begin position="1"/>
        <end position="295"/>
    </location>
</feature>
<reference evidence="2 3" key="1">
    <citation type="submission" date="2018-05" db="EMBL/GenBank/DDBJ databases">
        <title>Amnibacterium sp. M8JJ-5, whole genome shotgun sequence.</title>
        <authorList>
            <person name="Tuo L."/>
        </authorList>
    </citation>
    <scope>NUCLEOTIDE SEQUENCE [LARGE SCALE GENOMIC DNA]</scope>
    <source>
        <strain evidence="2 3">M8JJ-5</strain>
    </source>
</reference>
<accession>A0A2V1HSF6</accession>
<dbReference type="PANTHER" id="PTHR30137">
    <property type="entry name" value="LUCIFERASE-LIKE MONOOXYGENASE"/>
    <property type="match status" value="1"/>
</dbReference>
<gene>
    <name evidence="2" type="ORF">DDQ50_01730</name>
</gene>
<dbReference type="Proteomes" id="UP000244893">
    <property type="component" value="Unassembled WGS sequence"/>
</dbReference>
<evidence type="ECO:0000313" key="2">
    <source>
        <dbReference type="EMBL" id="PVZ95271.1"/>
    </source>
</evidence>
<organism evidence="2 3">
    <name type="scientific">Amnibacterium flavum</name>
    <dbReference type="NCBI Taxonomy" id="2173173"/>
    <lineage>
        <taxon>Bacteria</taxon>
        <taxon>Bacillati</taxon>
        <taxon>Actinomycetota</taxon>
        <taxon>Actinomycetes</taxon>
        <taxon>Micrococcales</taxon>
        <taxon>Microbacteriaceae</taxon>
        <taxon>Amnibacterium</taxon>
    </lineage>
</organism>
<evidence type="ECO:0000313" key="3">
    <source>
        <dbReference type="Proteomes" id="UP000244893"/>
    </source>
</evidence>
<dbReference type="GO" id="GO:0005829">
    <property type="term" value="C:cytosol"/>
    <property type="evidence" value="ECO:0007669"/>
    <property type="project" value="TreeGrafter"/>
</dbReference>
<protein>
    <submittedName>
        <fullName evidence="2">LLM class flavin-dependent oxidoreductase</fullName>
    </submittedName>
</protein>
<proteinExistence type="predicted"/>
<dbReference type="GO" id="GO:0016705">
    <property type="term" value="F:oxidoreductase activity, acting on paired donors, with incorporation or reduction of molecular oxygen"/>
    <property type="evidence" value="ECO:0007669"/>
    <property type="project" value="InterPro"/>
</dbReference>
<dbReference type="Gene3D" id="3.20.20.30">
    <property type="entry name" value="Luciferase-like domain"/>
    <property type="match status" value="1"/>
</dbReference>
<dbReference type="SUPFAM" id="SSF51679">
    <property type="entry name" value="Bacterial luciferase-like"/>
    <property type="match status" value="1"/>
</dbReference>
<dbReference type="InterPro" id="IPR011251">
    <property type="entry name" value="Luciferase-like_dom"/>
</dbReference>
<dbReference type="Pfam" id="PF00296">
    <property type="entry name" value="Bac_luciferase"/>
    <property type="match status" value="1"/>
</dbReference>
<keyword evidence="3" id="KW-1185">Reference proteome</keyword>
<dbReference type="RefSeq" id="WP_116755008.1">
    <property type="nucleotide sequence ID" value="NZ_JBHUEX010000001.1"/>
</dbReference>
<dbReference type="InterPro" id="IPR036661">
    <property type="entry name" value="Luciferase-like_sf"/>
</dbReference>
<dbReference type="EMBL" id="QEOP01000001">
    <property type="protein sequence ID" value="PVZ95271.1"/>
    <property type="molecule type" value="Genomic_DNA"/>
</dbReference>
<name>A0A2V1HSF6_9MICO</name>
<sequence length="336" mass="36068">MKVGLFLTNEHPTGSDLSAAFDDQLWFAEAAASGGWESLFTGQHFVSSGTQRTQPIPFLARLAAAAPGLSLGTGIHLFSLGNPVAMAEDFASLDVVSGGRVIAGLGIGYRPEEFAAFGIDMTQRARRFERNLEIARELWSGRPVTVDEEWCRLDEAVIGTRPVQDPLPVWIGGTGPRAIERAGRLADGWIINPAADSGSLADLAPGYRSAALAAGRPSHVAAFREVYCAATDELARETALPHLARKYAGYSSWGQERGHVSDQSLAGPVDEVGRDRFIVGSPETVLAGLRSFRDTIGVDEFILRTDWPGMPVGDSLRSMDLLAREVLPVLRADAVV</sequence>
<dbReference type="AlphaFoldDB" id="A0A2V1HSF6"/>
<dbReference type="OrthoDB" id="7903015at2"/>
<dbReference type="InterPro" id="IPR050766">
    <property type="entry name" value="Bact_Lucif_Oxidored"/>
</dbReference>